<evidence type="ECO:0000313" key="2">
    <source>
        <dbReference type="Proteomes" id="UP000664344"/>
    </source>
</evidence>
<name>A0ABS3BD30_9GAMM</name>
<proteinExistence type="predicted"/>
<dbReference type="Pfam" id="PF09837">
    <property type="entry name" value="DUF2064"/>
    <property type="match status" value="1"/>
</dbReference>
<dbReference type="RefSeq" id="WP_206557147.1">
    <property type="nucleotide sequence ID" value="NZ_JAFKDB010000008.1"/>
</dbReference>
<dbReference type="Gene3D" id="3.90.550.10">
    <property type="entry name" value="Spore Coat Polysaccharide Biosynthesis Protein SpsA, Chain A"/>
    <property type="match status" value="1"/>
</dbReference>
<dbReference type="SUPFAM" id="SSF53448">
    <property type="entry name" value="Nucleotide-diphospho-sugar transferases"/>
    <property type="match status" value="1"/>
</dbReference>
<keyword evidence="2" id="KW-1185">Reference proteome</keyword>
<dbReference type="NCBIfam" id="TIGR04282">
    <property type="entry name" value="glyco_like_cofC"/>
    <property type="match status" value="1"/>
</dbReference>
<gene>
    <name evidence="1" type="ORF">JYP53_07500</name>
</gene>
<evidence type="ECO:0000313" key="1">
    <source>
        <dbReference type="EMBL" id="MBN7769741.1"/>
    </source>
</evidence>
<reference evidence="1 2" key="1">
    <citation type="submission" date="2021-02" db="EMBL/GenBank/DDBJ databases">
        <title>PHA producing bacteria isolated from coastal sediment in Guangdong, Shenzhen.</title>
        <authorList>
            <person name="Zheng W."/>
            <person name="Yu S."/>
            <person name="Huang Y."/>
        </authorList>
    </citation>
    <scope>NUCLEOTIDE SEQUENCE [LARGE SCALE GENOMIC DNA]</scope>
    <source>
        <strain evidence="1 2">TN21-5</strain>
    </source>
</reference>
<dbReference type="InterPro" id="IPR018641">
    <property type="entry name" value="Trfase_1_rSAM/seldom-assoc"/>
</dbReference>
<sequence>MTQTRIIIIAKEPRPGHVKTRLIPALGEAGAAQLADQMLQYTLRQALEAGLGPVELCVSPEPRAAYWQQLAGADQAKVSSQTEGDLGQRMATAARAALHQGLPVMLIGTDCPDLSAGRLRQMADQLQHHDACLCPVLDGGYALLGLRRFHPSLFNDIPWSTAEVARITRQRLAALGWRFAESETLNDIDEPEDLLKLMSTRPNFIQPPTEN</sequence>
<dbReference type="InterPro" id="IPR029044">
    <property type="entry name" value="Nucleotide-diphossugar_trans"/>
</dbReference>
<protein>
    <submittedName>
        <fullName evidence="1">TIGR04282 family arsenosugar biosynthesis glycosyltransferase</fullName>
    </submittedName>
</protein>
<accession>A0ABS3BD30</accession>
<organism evidence="1 2">
    <name type="scientific">Marinobacter daepoensis</name>
    <dbReference type="NCBI Taxonomy" id="262077"/>
    <lineage>
        <taxon>Bacteria</taxon>
        <taxon>Pseudomonadati</taxon>
        <taxon>Pseudomonadota</taxon>
        <taxon>Gammaproteobacteria</taxon>
        <taxon>Pseudomonadales</taxon>
        <taxon>Marinobacteraceae</taxon>
        <taxon>Marinobacter</taxon>
    </lineage>
</organism>
<dbReference type="PANTHER" id="PTHR36529">
    <property type="entry name" value="SLL1095 PROTEIN"/>
    <property type="match status" value="1"/>
</dbReference>
<dbReference type="EMBL" id="JAFKDB010000008">
    <property type="protein sequence ID" value="MBN7769741.1"/>
    <property type="molecule type" value="Genomic_DNA"/>
</dbReference>
<comment type="caution">
    <text evidence="1">The sequence shown here is derived from an EMBL/GenBank/DDBJ whole genome shotgun (WGS) entry which is preliminary data.</text>
</comment>
<dbReference type="PANTHER" id="PTHR36529:SF1">
    <property type="entry name" value="GLYCOSYLTRANSFERASE"/>
    <property type="match status" value="1"/>
</dbReference>
<dbReference type="Proteomes" id="UP000664344">
    <property type="component" value="Unassembled WGS sequence"/>
</dbReference>